<feature type="compositionally biased region" description="Polar residues" evidence="1">
    <location>
        <begin position="499"/>
        <end position="509"/>
    </location>
</feature>
<feature type="region of interest" description="Disordered" evidence="1">
    <location>
        <begin position="364"/>
        <end position="426"/>
    </location>
</feature>
<gene>
    <name evidence="2" type="ORF">D0863_14380</name>
</gene>
<feature type="region of interest" description="Disordered" evidence="1">
    <location>
        <begin position="454"/>
        <end position="473"/>
    </location>
</feature>
<evidence type="ECO:0000313" key="3">
    <source>
        <dbReference type="Proteomes" id="UP000269276"/>
    </source>
</evidence>
<feature type="compositionally biased region" description="Basic and acidic residues" evidence="1">
    <location>
        <begin position="696"/>
        <end position="740"/>
    </location>
</feature>
<feature type="compositionally biased region" description="Polar residues" evidence="1">
    <location>
        <begin position="284"/>
        <end position="302"/>
    </location>
</feature>
<dbReference type="Proteomes" id="UP000269276">
    <property type="component" value="Unassembled WGS sequence"/>
</dbReference>
<feature type="compositionally biased region" description="Polar residues" evidence="1">
    <location>
        <begin position="685"/>
        <end position="695"/>
    </location>
</feature>
<dbReference type="AlphaFoldDB" id="A0A3M7CJM6"/>
<reference evidence="2 3" key="1">
    <citation type="journal article" date="2018" name="BMC Genomics">
        <title>Genomic evidence for intraspecific hybridization in a clonal and extremely halotolerant yeast.</title>
        <authorList>
            <person name="Gostincar C."/>
            <person name="Stajich J.E."/>
            <person name="Zupancic J."/>
            <person name="Zalar P."/>
            <person name="Gunde-Cimerman N."/>
        </authorList>
    </citation>
    <scope>NUCLEOTIDE SEQUENCE [LARGE SCALE GENOMIC DNA]</scope>
    <source>
        <strain evidence="2 3">EXF-2682</strain>
    </source>
</reference>
<dbReference type="EMBL" id="QWIP01000924">
    <property type="protein sequence ID" value="RMY52090.1"/>
    <property type="molecule type" value="Genomic_DNA"/>
</dbReference>
<feature type="compositionally biased region" description="Polar residues" evidence="1">
    <location>
        <begin position="259"/>
        <end position="272"/>
    </location>
</feature>
<feature type="region of interest" description="Disordered" evidence="1">
    <location>
        <begin position="259"/>
        <end position="342"/>
    </location>
</feature>
<name>A0A3M7CJM6_HORWE</name>
<feature type="compositionally biased region" description="Polar residues" evidence="1">
    <location>
        <begin position="398"/>
        <end position="416"/>
    </location>
</feature>
<protein>
    <submittedName>
        <fullName evidence="2">Uncharacterized protein</fullName>
    </submittedName>
</protein>
<feature type="region of interest" description="Disordered" evidence="1">
    <location>
        <begin position="482"/>
        <end position="757"/>
    </location>
</feature>
<feature type="compositionally biased region" description="Polar residues" evidence="1">
    <location>
        <begin position="656"/>
        <end position="673"/>
    </location>
</feature>
<feature type="compositionally biased region" description="Pro residues" evidence="1">
    <location>
        <begin position="536"/>
        <end position="549"/>
    </location>
</feature>
<feature type="compositionally biased region" description="Polar residues" evidence="1">
    <location>
        <begin position="317"/>
        <end position="332"/>
    </location>
</feature>
<evidence type="ECO:0000256" key="1">
    <source>
        <dbReference type="SAM" id="MobiDB-lite"/>
    </source>
</evidence>
<accession>A0A3M7CJM6</accession>
<proteinExistence type="predicted"/>
<dbReference type="OrthoDB" id="3437607at2759"/>
<organism evidence="2 3">
    <name type="scientific">Hortaea werneckii</name>
    <name type="common">Black yeast</name>
    <name type="synonym">Cladosporium werneckii</name>
    <dbReference type="NCBI Taxonomy" id="91943"/>
    <lineage>
        <taxon>Eukaryota</taxon>
        <taxon>Fungi</taxon>
        <taxon>Dikarya</taxon>
        <taxon>Ascomycota</taxon>
        <taxon>Pezizomycotina</taxon>
        <taxon>Dothideomycetes</taxon>
        <taxon>Dothideomycetidae</taxon>
        <taxon>Mycosphaerellales</taxon>
        <taxon>Teratosphaeriaceae</taxon>
        <taxon>Hortaea</taxon>
    </lineage>
</organism>
<feature type="compositionally biased region" description="Low complexity" evidence="1">
    <location>
        <begin position="486"/>
        <end position="498"/>
    </location>
</feature>
<feature type="compositionally biased region" description="Basic and acidic residues" evidence="1">
    <location>
        <begin position="273"/>
        <end position="283"/>
    </location>
</feature>
<sequence length="757" mass="82929">MLRCPPSRITLSAADLHEADSRIRARRAARIALFNEANVRLSPGPGRSIRHSTIIEKHESGTLSGGNRIHPSQAFCSVESHDCRDEAGQPSNPELTAIEHTLRFADSTLDGGVDVQPAVYPYQCRDQSTKVDLAKRTPDVDELHGHNSSSPPQPGPPHRRSCAGSQNFVVHDDPDKLQDLIRNRHLARLPSNELHPDIPPPVPELVLPASRVATELPALDPGAPVFVPRVRLGNVTCSSSEEDPTVNWGSLDSTRVSSHLRLRTSSEQNAEQHTIREENDNQLRARSRSGTSTQNATTQDNLPTLERYPLLRPPARQTASGRNSISQRSAQITRRRATRLPSAASLQHLAASRQASVNLRTHPAVATAPSQSDNGDDGIPTPLIQPRSSSLAWGRTITPPTNTQPSTVDGSSSVGSAPSFRDHSAEHRWDATTEFLNMRRSPLDELTETLSRLSATRPRSVGRSWKRPPNSQTRISLLSGDLFRQDSSPGLSDSLLSPTAQQIPSSEPTQVMRMQIATRTPPDAPLSLDDLAILPRVPPPHSSPIPVPSPELSSTPPRATISSSSPRKPLDQRSPAKPKETLTPGSAIRRKPVPGAGATPKVKVYNDSEPPDTQPQTPADILRTARKSRRGRSEDLVQHQIDSSGSKWTHDPLPTLNLQHRTSQGTYPSTSPARTLDSHVRQNEETSVATSVSEPTRNEHLRRRADSARNAVDRENNEVEGHLEGLEEDRRVWMGRREGGSLDITPPAEGRYERFLS</sequence>
<feature type="compositionally biased region" description="Polar residues" evidence="1">
    <location>
        <begin position="551"/>
        <end position="566"/>
    </location>
</feature>
<feature type="region of interest" description="Disordered" evidence="1">
    <location>
        <begin position="140"/>
        <end position="170"/>
    </location>
</feature>
<comment type="caution">
    <text evidence="2">The sequence shown here is derived from an EMBL/GenBank/DDBJ whole genome shotgun (WGS) entry which is preliminary data.</text>
</comment>
<evidence type="ECO:0000313" key="2">
    <source>
        <dbReference type="EMBL" id="RMY52090.1"/>
    </source>
</evidence>